<organism evidence="1 2">
    <name type="scientific">Gossypium arboreum</name>
    <name type="common">Tree cotton</name>
    <name type="synonym">Gossypium nanking</name>
    <dbReference type="NCBI Taxonomy" id="29729"/>
    <lineage>
        <taxon>Eukaryota</taxon>
        <taxon>Viridiplantae</taxon>
        <taxon>Streptophyta</taxon>
        <taxon>Embryophyta</taxon>
        <taxon>Tracheophyta</taxon>
        <taxon>Spermatophyta</taxon>
        <taxon>Magnoliopsida</taxon>
        <taxon>eudicotyledons</taxon>
        <taxon>Gunneridae</taxon>
        <taxon>Pentapetalae</taxon>
        <taxon>rosids</taxon>
        <taxon>malvids</taxon>
        <taxon>Malvales</taxon>
        <taxon>Malvaceae</taxon>
        <taxon>Malvoideae</taxon>
        <taxon>Gossypium</taxon>
    </lineage>
</organism>
<gene>
    <name evidence="1" type="ORF">F383_36321</name>
</gene>
<dbReference type="EMBL" id="KN456404">
    <property type="protein sequence ID" value="KHG30383.1"/>
    <property type="molecule type" value="Genomic_DNA"/>
</dbReference>
<accession>A0A0B0PV74</accession>
<keyword evidence="2" id="KW-1185">Reference proteome</keyword>
<protein>
    <submittedName>
        <fullName evidence="1">Uncharacterized protein</fullName>
    </submittedName>
</protein>
<proteinExistence type="predicted"/>
<reference evidence="2" key="1">
    <citation type="submission" date="2014-09" db="EMBL/GenBank/DDBJ databases">
        <authorList>
            <person name="Mudge J."/>
            <person name="Ramaraj T."/>
            <person name="Lindquist I.E."/>
            <person name="Bharti A.K."/>
            <person name="Sundararajan A."/>
            <person name="Cameron C.T."/>
            <person name="Woodward J.E."/>
            <person name="May G.D."/>
            <person name="Brubaker C."/>
            <person name="Broadhvest J."/>
            <person name="Wilkins T.A."/>
        </authorList>
    </citation>
    <scope>NUCLEOTIDE SEQUENCE</scope>
    <source>
        <strain evidence="2">cv. AKA8401</strain>
    </source>
</reference>
<sequence length="13" mass="1530">MDTVTRLALRVRV</sequence>
<dbReference type="Proteomes" id="UP000032142">
    <property type="component" value="Unassembled WGS sequence"/>
</dbReference>
<evidence type="ECO:0000313" key="1">
    <source>
        <dbReference type="EMBL" id="KHG30383.1"/>
    </source>
</evidence>
<evidence type="ECO:0000313" key="2">
    <source>
        <dbReference type="Proteomes" id="UP000032142"/>
    </source>
</evidence>
<name>A0A0B0PV74_GOSAR</name>